<sequence>MGNPTIDSTASTGDKPSKRTPQTRIETLHLGVYRVMVEKRISSVFAFDFAESLESWRSGFKVLRRLVVDIVGITPTLLFIMALTKVWESLEEVVLLGLETKILRIIEISLSSRDRPAARALIMAVVSRLLFVMCSSLITHWSRDVQSQAQTKVLHHYDDYLLIARLHMDLPKLQDNRTDDYLSARLPWEAFETLLELSTKLFAVASQLGFMFHAVRSGNHGLIFAVLCVVKPFIQAFARQHMWAMRRVVEATNTDYVRMKSLKSLEHSNYRLDILSGNLIQYIITEFRDARKRLGDTSTDYPETQYSNQRSPAVGLIASVVGDFPLMYYVAISLLKPSSMSLTTIASLQQSAILLRWLFWDVFYQADSLRSDISRVQQLYDLEKATPIIKDGDESYPPEKHSDQGMALSLEHVEFSYPGSKEGKKALNDVSFRIEPGELVVIVGANGSGKSTFVKLLTRLYDVNSGSVIVDGQDIRQYKLAELRRSIATLTQDHLLFPLSIEENIGLGFPEAMTDKTLINKAAEMGGAQEILTKLNDGLNTVLDPVSIQYGARVQEDDDTDLAAALKNLKKKVEVSGGERQRLVAARTFMRFNSHEIRFVAVDEPSSALDPEGELQLFNNLREARAGKTMIFVTHRFGHLTKCMKDGKVAEYGSHTELLARQGEYYKMYNIQAKAFDSASSEPQT</sequence>
<feature type="domain" description="ABC transporter" evidence="4">
    <location>
        <begin position="408"/>
        <end position="671"/>
    </location>
</feature>
<dbReference type="PANTHER" id="PTHR24221">
    <property type="entry name" value="ATP-BINDING CASSETTE SUB-FAMILY B"/>
    <property type="match status" value="1"/>
</dbReference>
<dbReference type="AlphaFoldDB" id="A0AA38UDF9"/>
<protein>
    <submittedName>
        <fullName evidence="5">P-loop containing nucleoside triphosphate hydrolase protein</fullName>
    </submittedName>
</protein>
<dbReference type="Gene3D" id="3.40.50.300">
    <property type="entry name" value="P-loop containing nucleotide triphosphate hydrolases"/>
    <property type="match status" value="1"/>
</dbReference>
<dbReference type="Proteomes" id="UP001163846">
    <property type="component" value="Unassembled WGS sequence"/>
</dbReference>
<dbReference type="EMBL" id="MU806239">
    <property type="protein sequence ID" value="KAJ3837541.1"/>
    <property type="molecule type" value="Genomic_DNA"/>
</dbReference>
<dbReference type="PANTHER" id="PTHR24221:SF646">
    <property type="entry name" value="HAEMOLYSIN SECRETION ATP-BINDING PROTEIN"/>
    <property type="match status" value="1"/>
</dbReference>
<dbReference type="InterPro" id="IPR027417">
    <property type="entry name" value="P-loop_NTPase"/>
</dbReference>
<dbReference type="SUPFAM" id="SSF52540">
    <property type="entry name" value="P-loop containing nucleoside triphosphate hydrolases"/>
    <property type="match status" value="1"/>
</dbReference>
<dbReference type="InterPro" id="IPR003439">
    <property type="entry name" value="ABC_transporter-like_ATP-bd"/>
</dbReference>
<keyword evidence="6" id="KW-1185">Reference proteome</keyword>
<evidence type="ECO:0000313" key="5">
    <source>
        <dbReference type="EMBL" id="KAJ3837541.1"/>
    </source>
</evidence>
<gene>
    <name evidence="5" type="ORF">F5878DRAFT_662010</name>
</gene>
<proteinExistence type="predicted"/>
<name>A0AA38UDF9_9AGAR</name>
<feature type="region of interest" description="Disordered" evidence="3">
    <location>
        <begin position="1"/>
        <end position="21"/>
    </location>
</feature>
<reference evidence="5" key="1">
    <citation type="submission" date="2022-08" db="EMBL/GenBank/DDBJ databases">
        <authorList>
            <consortium name="DOE Joint Genome Institute"/>
            <person name="Min B."/>
            <person name="Riley R."/>
            <person name="Sierra-Patev S."/>
            <person name="Naranjo-Ortiz M."/>
            <person name="Looney B."/>
            <person name="Konkel Z."/>
            <person name="Slot J.C."/>
            <person name="Sakamoto Y."/>
            <person name="Steenwyk J.L."/>
            <person name="Rokas A."/>
            <person name="Carro J."/>
            <person name="Camarero S."/>
            <person name="Ferreira P."/>
            <person name="Molpeceres G."/>
            <person name="Ruiz-Duenas F.J."/>
            <person name="Serrano A."/>
            <person name="Henrissat B."/>
            <person name="Drula E."/>
            <person name="Hughes K.W."/>
            <person name="Mata J.L."/>
            <person name="Ishikawa N.K."/>
            <person name="Vargas-Isla R."/>
            <person name="Ushijima S."/>
            <person name="Smith C.A."/>
            <person name="Ahrendt S."/>
            <person name="Andreopoulos W."/>
            <person name="He G."/>
            <person name="Labutti K."/>
            <person name="Lipzen A."/>
            <person name="Ng V."/>
            <person name="Sandor L."/>
            <person name="Barry K."/>
            <person name="Martinez A.T."/>
            <person name="Xiao Y."/>
            <person name="Gibbons J.G."/>
            <person name="Terashima K."/>
            <person name="Hibbett D.S."/>
            <person name="Grigoriev I.V."/>
        </authorList>
    </citation>
    <scope>NUCLEOTIDE SEQUENCE</scope>
    <source>
        <strain evidence="5">TFB9207</strain>
    </source>
</reference>
<dbReference type="InterPro" id="IPR039421">
    <property type="entry name" value="Type_1_exporter"/>
</dbReference>
<dbReference type="PROSITE" id="PS50893">
    <property type="entry name" value="ABC_TRANSPORTER_2"/>
    <property type="match status" value="1"/>
</dbReference>
<evidence type="ECO:0000313" key="6">
    <source>
        <dbReference type="Proteomes" id="UP001163846"/>
    </source>
</evidence>
<evidence type="ECO:0000256" key="3">
    <source>
        <dbReference type="SAM" id="MobiDB-lite"/>
    </source>
</evidence>
<dbReference type="GO" id="GO:0034040">
    <property type="term" value="F:ATPase-coupled lipid transmembrane transporter activity"/>
    <property type="evidence" value="ECO:0007669"/>
    <property type="project" value="TreeGrafter"/>
</dbReference>
<evidence type="ECO:0000259" key="4">
    <source>
        <dbReference type="PROSITE" id="PS50893"/>
    </source>
</evidence>
<accession>A0AA38UDF9</accession>
<keyword evidence="2" id="KW-0067">ATP-binding</keyword>
<keyword evidence="5" id="KW-0378">Hydrolase</keyword>
<organism evidence="5 6">
    <name type="scientific">Lentinula raphanica</name>
    <dbReference type="NCBI Taxonomy" id="153919"/>
    <lineage>
        <taxon>Eukaryota</taxon>
        <taxon>Fungi</taxon>
        <taxon>Dikarya</taxon>
        <taxon>Basidiomycota</taxon>
        <taxon>Agaricomycotina</taxon>
        <taxon>Agaricomycetes</taxon>
        <taxon>Agaricomycetidae</taxon>
        <taxon>Agaricales</taxon>
        <taxon>Marasmiineae</taxon>
        <taxon>Omphalotaceae</taxon>
        <taxon>Lentinula</taxon>
    </lineage>
</organism>
<evidence type="ECO:0000256" key="1">
    <source>
        <dbReference type="ARBA" id="ARBA00022741"/>
    </source>
</evidence>
<evidence type="ECO:0000256" key="2">
    <source>
        <dbReference type="ARBA" id="ARBA00022840"/>
    </source>
</evidence>
<dbReference type="Pfam" id="PF00005">
    <property type="entry name" value="ABC_tran"/>
    <property type="match status" value="1"/>
</dbReference>
<keyword evidence="1" id="KW-0547">Nucleotide-binding</keyword>
<dbReference type="InterPro" id="IPR003593">
    <property type="entry name" value="AAA+_ATPase"/>
</dbReference>
<dbReference type="GO" id="GO:0016887">
    <property type="term" value="F:ATP hydrolysis activity"/>
    <property type="evidence" value="ECO:0007669"/>
    <property type="project" value="InterPro"/>
</dbReference>
<dbReference type="GO" id="GO:0005524">
    <property type="term" value="F:ATP binding"/>
    <property type="evidence" value="ECO:0007669"/>
    <property type="project" value="UniProtKB-KW"/>
</dbReference>
<comment type="caution">
    <text evidence="5">The sequence shown here is derived from an EMBL/GenBank/DDBJ whole genome shotgun (WGS) entry which is preliminary data.</text>
</comment>
<dbReference type="SMART" id="SM00382">
    <property type="entry name" value="AAA"/>
    <property type="match status" value="1"/>
</dbReference>